<sequence>MNKFLITLARIPKCQPRFGFADILKDKDKGDETVYFTKEDQKLMSKLLKKMKENNDKQKSSSINEKEDKEDLQKILSRYKINYTDALIDEVLNWKKGD</sequence>
<evidence type="ECO:0000256" key="1">
    <source>
        <dbReference type="SAM" id="MobiDB-lite"/>
    </source>
</evidence>
<protein>
    <submittedName>
        <fullName evidence="2">Uncharacterized protein</fullName>
    </submittedName>
</protein>
<comment type="caution">
    <text evidence="2">The sequence shown here is derived from an EMBL/GenBank/DDBJ whole genome shotgun (WGS) entry which is preliminary data.</text>
</comment>
<dbReference type="AlphaFoldDB" id="A0A8S1LJT0"/>
<proteinExistence type="predicted"/>
<feature type="region of interest" description="Disordered" evidence="1">
    <location>
        <begin position="51"/>
        <end position="70"/>
    </location>
</feature>
<evidence type="ECO:0000313" key="2">
    <source>
        <dbReference type="EMBL" id="CAD8066665.1"/>
    </source>
</evidence>
<keyword evidence="3" id="KW-1185">Reference proteome</keyword>
<gene>
    <name evidence="2" type="ORF">PPRIM_AZ9-3.1.T0390235</name>
</gene>
<organism evidence="2 3">
    <name type="scientific">Paramecium primaurelia</name>
    <dbReference type="NCBI Taxonomy" id="5886"/>
    <lineage>
        <taxon>Eukaryota</taxon>
        <taxon>Sar</taxon>
        <taxon>Alveolata</taxon>
        <taxon>Ciliophora</taxon>
        <taxon>Intramacronucleata</taxon>
        <taxon>Oligohymenophorea</taxon>
        <taxon>Peniculida</taxon>
        <taxon>Parameciidae</taxon>
        <taxon>Paramecium</taxon>
    </lineage>
</organism>
<reference evidence="2" key="1">
    <citation type="submission" date="2021-01" db="EMBL/GenBank/DDBJ databases">
        <authorList>
            <consortium name="Genoscope - CEA"/>
            <person name="William W."/>
        </authorList>
    </citation>
    <scope>NUCLEOTIDE SEQUENCE</scope>
</reference>
<accession>A0A8S1LJT0</accession>
<evidence type="ECO:0000313" key="3">
    <source>
        <dbReference type="Proteomes" id="UP000688137"/>
    </source>
</evidence>
<dbReference type="Proteomes" id="UP000688137">
    <property type="component" value="Unassembled WGS sequence"/>
</dbReference>
<dbReference type="EMBL" id="CAJJDM010000038">
    <property type="protein sequence ID" value="CAD8066665.1"/>
    <property type="molecule type" value="Genomic_DNA"/>
</dbReference>
<name>A0A8S1LJT0_PARPR</name>